<evidence type="ECO:0000313" key="2">
    <source>
        <dbReference type="EMBL" id="EDR06664.1"/>
    </source>
</evidence>
<protein>
    <submittedName>
        <fullName evidence="2">Predicted protein</fullName>
    </submittedName>
</protein>
<organism evidence="3">
    <name type="scientific">Laccaria bicolor (strain S238N-H82 / ATCC MYA-4686)</name>
    <name type="common">Bicoloured deceiver</name>
    <name type="synonym">Laccaria laccata var. bicolor</name>
    <dbReference type="NCBI Taxonomy" id="486041"/>
    <lineage>
        <taxon>Eukaryota</taxon>
        <taxon>Fungi</taxon>
        <taxon>Dikarya</taxon>
        <taxon>Basidiomycota</taxon>
        <taxon>Agaricomycotina</taxon>
        <taxon>Agaricomycetes</taxon>
        <taxon>Agaricomycetidae</taxon>
        <taxon>Agaricales</taxon>
        <taxon>Agaricineae</taxon>
        <taxon>Hydnangiaceae</taxon>
        <taxon>Laccaria</taxon>
    </lineage>
</organism>
<dbReference type="HOGENOM" id="CLU_1180397_0_0_1"/>
<dbReference type="Proteomes" id="UP000001194">
    <property type="component" value="Unassembled WGS sequence"/>
</dbReference>
<evidence type="ECO:0000256" key="1">
    <source>
        <dbReference type="SAM" id="SignalP"/>
    </source>
</evidence>
<proteinExistence type="predicted"/>
<reference evidence="2 3" key="1">
    <citation type="journal article" date="2008" name="Nature">
        <title>The genome of Laccaria bicolor provides insights into mycorrhizal symbiosis.</title>
        <authorList>
            <person name="Martin F."/>
            <person name="Aerts A."/>
            <person name="Ahren D."/>
            <person name="Brun A."/>
            <person name="Danchin E.G.J."/>
            <person name="Duchaussoy F."/>
            <person name="Gibon J."/>
            <person name="Kohler A."/>
            <person name="Lindquist E."/>
            <person name="Pereda V."/>
            <person name="Salamov A."/>
            <person name="Shapiro H.J."/>
            <person name="Wuyts J."/>
            <person name="Blaudez D."/>
            <person name="Buee M."/>
            <person name="Brokstein P."/>
            <person name="Canbaeck B."/>
            <person name="Cohen D."/>
            <person name="Courty P.E."/>
            <person name="Coutinho P.M."/>
            <person name="Delaruelle C."/>
            <person name="Detter J.C."/>
            <person name="Deveau A."/>
            <person name="DiFazio S."/>
            <person name="Duplessis S."/>
            <person name="Fraissinet-Tachet L."/>
            <person name="Lucic E."/>
            <person name="Frey-Klett P."/>
            <person name="Fourrey C."/>
            <person name="Feussner I."/>
            <person name="Gay G."/>
            <person name="Grimwood J."/>
            <person name="Hoegger P.J."/>
            <person name="Jain P."/>
            <person name="Kilaru S."/>
            <person name="Labbe J."/>
            <person name="Lin Y.C."/>
            <person name="Legue V."/>
            <person name="Le Tacon F."/>
            <person name="Marmeisse R."/>
            <person name="Melayah D."/>
            <person name="Montanini B."/>
            <person name="Muratet M."/>
            <person name="Nehls U."/>
            <person name="Niculita-Hirzel H."/>
            <person name="Oudot-Le Secq M.P."/>
            <person name="Peter M."/>
            <person name="Quesneville H."/>
            <person name="Rajashekar B."/>
            <person name="Reich M."/>
            <person name="Rouhier N."/>
            <person name="Schmutz J."/>
            <person name="Yin T."/>
            <person name="Chalot M."/>
            <person name="Henrissat B."/>
            <person name="Kuees U."/>
            <person name="Lucas S."/>
            <person name="Van de Peer Y."/>
            <person name="Podila G.K."/>
            <person name="Polle A."/>
            <person name="Pukkila P.J."/>
            <person name="Richardson P.M."/>
            <person name="Rouze P."/>
            <person name="Sanders I.R."/>
            <person name="Stajich J.E."/>
            <person name="Tunlid A."/>
            <person name="Tuskan G."/>
            <person name="Grigoriev I.V."/>
        </authorList>
    </citation>
    <scope>NUCLEOTIDE SEQUENCE [LARGE SCALE GENOMIC DNA]</scope>
    <source>
        <strain evidence="3">S238N-H82 / ATCC MYA-4686</strain>
    </source>
</reference>
<dbReference type="GeneID" id="6078223"/>
<dbReference type="RefSeq" id="XP_001882511.1">
    <property type="nucleotide sequence ID" value="XM_001882476.1"/>
</dbReference>
<accession>B0DF77</accession>
<sequence>MPHPKQVVCCALCCLALFVVFSDVQGFVNPPRVRGKGQEGKGQGSGVFQGFFRGFISLISSLSNYLLQTLVQTLLGFLTLQPLRYPYPYASKPLTPAKGQGFWRISVIGSYSFDTSQIPMTHETFPHQMIRKCFLLVEWYIAVLASPNTMKVLCQYPFDFHDLELVQIVPHSVKTLPKTVYETDLNLLRFLWSRARSDSPTLCEDAPQNHLRNGQGLVELGPQSAPFSVVKGSFT</sequence>
<dbReference type="EMBL" id="DS547107">
    <property type="protein sequence ID" value="EDR06664.1"/>
    <property type="molecule type" value="Genomic_DNA"/>
</dbReference>
<feature type="chain" id="PRO_5002747207" evidence="1">
    <location>
        <begin position="27"/>
        <end position="235"/>
    </location>
</feature>
<evidence type="ECO:0000313" key="3">
    <source>
        <dbReference type="Proteomes" id="UP000001194"/>
    </source>
</evidence>
<keyword evidence="1" id="KW-0732">Signal</keyword>
<dbReference type="KEGG" id="lbc:LACBIDRAFT_328540"/>
<keyword evidence="3" id="KW-1185">Reference proteome</keyword>
<feature type="signal peptide" evidence="1">
    <location>
        <begin position="1"/>
        <end position="26"/>
    </location>
</feature>
<dbReference type="AlphaFoldDB" id="B0DF77"/>
<dbReference type="InParanoid" id="B0DF77"/>
<name>B0DF77_LACBS</name>
<gene>
    <name evidence="2" type="ORF">LACBIDRAFT_328540</name>
</gene>